<feature type="domain" description="Aromatic amino acid beta-eliminating lyase/threonine aldolase" evidence="5">
    <location>
        <begin position="109"/>
        <end position="400"/>
    </location>
</feature>
<dbReference type="FunFam" id="3.90.1150.10:FF:000041">
    <property type="entry name" value="Low-specificity L-threonine aldolase"/>
    <property type="match status" value="1"/>
</dbReference>
<dbReference type="SUPFAM" id="SSF53383">
    <property type="entry name" value="PLP-dependent transferases"/>
    <property type="match status" value="1"/>
</dbReference>
<dbReference type="CDD" id="cd06502">
    <property type="entry name" value="TA_like"/>
    <property type="match status" value="1"/>
</dbReference>
<protein>
    <submittedName>
        <fullName evidence="6">Putative L-allo-threonine aldolase-like protein</fullName>
    </submittedName>
</protein>
<dbReference type="PANTHER" id="PTHR48097:SF9">
    <property type="entry name" value="L-THREONINE ALDOLASE"/>
    <property type="match status" value="1"/>
</dbReference>
<comment type="similarity">
    <text evidence="2">Belongs to the threonine aldolase family.</text>
</comment>
<evidence type="ECO:0000256" key="4">
    <source>
        <dbReference type="ARBA" id="ARBA00023239"/>
    </source>
</evidence>
<dbReference type="PANTHER" id="PTHR48097">
    <property type="entry name" value="L-THREONINE ALDOLASE-RELATED"/>
    <property type="match status" value="1"/>
</dbReference>
<organism evidence="6">
    <name type="scientific">Nilaparvata lugens</name>
    <name type="common">Brown planthopper</name>
    <dbReference type="NCBI Taxonomy" id="108931"/>
    <lineage>
        <taxon>Eukaryota</taxon>
        <taxon>Metazoa</taxon>
        <taxon>Ecdysozoa</taxon>
        <taxon>Arthropoda</taxon>
        <taxon>Hexapoda</taxon>
        <taxon>Insecta</taxon>
        <taxon>Pterygota</taxon>
        <taxon>Neoptera</taxon>
        <taxon>Paraneoptera</taxon>
        <taxon>Hemiptera</taxon>
        <taxon>Auchenorrhyncha</taxon>
        <taxon>Fulgoroidea</taxon>
        <taxon>Delphacidae</taxon>
        <taxon>Delphacinae</taxon>
        <taxon>Nilaparvata</taxon>
    </lineage>
</organism>
<evidence type="ECO:0000259" key="5">
    <source>
        <dbReference type="Pfam" id="PF01212"/>
    </source>
</evidence>
<dbReference type="Gene3D" id="3.40.640.10">
    <property type="entry name" value="Type I PLP-dependent aspartate aminotransferase-like (Major domain)"/>
    <property type="match status" value="1"/>
</dbReference>
<keyword evidence="4" id="KW-0456">Lyase</keyword>
<dbReference type="GO" id="GO:0006545">
    <property type="term" value="P:glycine biosynthetic process"/>
    <property type="evidence" value="ECO:0007669"/>
    <property type="project" value="TreeGrafter"/>
</dbReference>
<evidence type="ECO:0000256" key="2">
    <source>
        <dbReference type="ARBA" id="ARBA00006966"/>
    </source>
</evidence>
<dbReference type="Gene3D" id="3.90.1150.10">
    <property type="entry name" value="Aspartate Aminotransferase, domain 1"/>
    <property type="match status" value="1"/>
</dbReference>
<dbReference type="InterPro" id="IPR015422">
    <property type="entry name" value="PyrdxlP-dep_Trfase_small"/>
</dbReference>
<dbReference type="InterPro" id="IPR015421">
    <property type="entry name" value="PyrdxlP-dep_Trfase_major"/>
</dbReference>
<sequence length="475" mass="52296">MMCHVNALAIKLLVKNVTSLKTFHHSKSSLARTVVSHNLIADRMYSNNRNRYMPAMYPDQASCSPPFDGFIMGNHNRRSDTEYTLKSYKLNFSMYGAENPTRVSIPAVDFRSDTVTRPTQEMRQAMFEAEVGDDVMEEDPTVKILEKKVAALCDKEAGLYVSSGTMGNLVAIMAHTAHVRGADIIVGSKCHIVRYEQGGAAQIGGVTLNVVPNNPDGTFDIDEMLTQIHEGEHDVHYPVTALICVENTHNACGGRILPLSWLSSIVEIGKEKNIPLHMDGARLFNAVVAQGVSAAEITRGFSSVSICLSKGLGAPVGSVLVGSQDFIKKARRIRKVLGGGMRQVGVIAAAGLYAVENNIKRLAEDHYNTLTLANAIAELKSDLVKVNLEVVETNILFIYFDNSQLTPEEFCSRMVKVTEEERNALGDNDVCAVQMFSMDSFSARIVLHSNLTARDVKLAMKKFQFVIKEFMSRTL</sequence>
<evidence type="ECO:0000256" key="1">
    <source>
        <dbReference type="ARBA" id="ARBA00001933"/>
    </source>
</evidence>
<keyword evidence="3" id="KW-0663">Pyridoxal phosphate</keyword>
<dbReference type="NCBIfam" id="NF041359">
    <property type="entry name" value="GntG_guanitoxin"/>
    <property type="match status" value="1"/>
</dbReference>
<accession>A0A1S6KZB1</accession>
<reference evidence="6" key="2">
    <citation type="journal article" date="2014" name="Insect Mol. Biol.">
        <title>Constructing the major biosynthesis pathways for amino acids in the brown planthopper, Nilaparvata lugens?Stal (Hemiptera: Delphacidae), based on the transcriptome data.</title>
        <authorList>
            <person name="Wan P.J."/>
            <person name="Yang L."/>
            <person name="Wang W.X."/>
            <person name="Fan J.M."/>
            <person name="Fu Q."/>
            <person name="Li G.Q."/>
        </authorList>
    </citation>
    <scope>NUCLEOTIDE SEQUENCE</scope>
</reference>
<dbReference type="InterPro" id="IPR015424">
    <property type="entry name" value="PyrdxlP-dep_Trfase"/>
</dbReference>
<evidence type="ECO:0000256" key="3">
    <source>
        <dbReference type="ARBA" id="ARBA00022898"/>
    </source>
</evidence>
<dbReference type="GO" id="GO:0006567">
    <property type="term" value="P:L-threonine catabolic process"/>
    <property type="evidence" value="ECO:0007669"/>
    <property type="project" value="TreeGrafter"/>
</dbReference>
<dbReference type="OrthoDB" id="10261951at2759"/>
<comment type="cofactor">
    <cofactor evidence="1">
        <name>pyridoxal 5'-phosphate</name>
        <dbReference type="ChEBI" id="CHEBI:597326"/>
    </cofactor>
</comment>
<dbReference type="Pfam" id="PF01212">
    <property type="entry name" value="Beta_elim_lyase"/>
    <property type="match status" value="1"/>
</dbReference>
<dbReference type="InterPro" id="IPR001597">
    <property type="entry name" value="ArAA_b-elim_lyase/Thr_aldolase"/>
</dbReference>
<dbReference type="GO" id="GO:0008732">
    <property type="term" value="F:L-allo-threonine aldolase activity"/>
    <property type="evidence" value="ECO:0007669"/>
    <property type="project" value="TreeGrafter"/>
</dbReference>
<dbReference type="FunFam" id="3.40.640.10:FF:000030">
    <property type="entry name" value="Low-specificity L-threonine aldolase"/>
    <property type="match status" value="1"/>
</dbReference>
<name>A0A1S6KZB1_NILLU</name>
<evidence type="ECO:0000313" key="6">
    <source>
        <dbReference type="EMBL" id="AQT27071.1"/>
    </source>
</evidence>
<dbReference type="AlphaFoldDB" id="A0A1S6KZB1"/>
<reference evidence="6" key="1">
    <citation type="submission" date="2012-11" db="EMBL/GenBank/DDBJ databases">
        <authorList>
            <person name="Lucero-Rivera Y.E."/>
            <person name="Tovar-Ramirez D."/>
        </authorList>
    </citation>
    <scope>NUCLEOTIDE SEQUENCE</scope>
</reference>
<dbReference type="EMBL" id="KC223168">
    <property type="protein sequence ID" value="AQT27071.1"/>
    <property type="molecule type" value="mRNA"/>
</dbReference>
<dbReference type="InterPro" id="IPR023603">
    <property type="entry name" value="Low_specificity_L-TA-like"/>
</dbReference>
<proteinExistence type="evidence at transcript level"/>
<dbReference type="GO" id="GO:0005829">
    <property type="term" value="C:cytosol"/>
    <property type="evidence" value="ECO:0007669"/>
    <property type="project" value="TreeGrafter"/>
</dbReference>